<name>A0A812UGP8_SYMPI</name>
<dbReference type="EC" id="2.3.2.27" evidence="3"/>
<dbReference type="GO" id="GO:0016020">
    <property type="term" value="C:membrane"/>
    <property type="evidence" value="ECO:0007669"/>
    <property type="project" value="UniProtKB-SubCell"/>
</dbReference>
<dbReference type="GO" id="GO:0008270">
    <property type="term" value="F:zinc ion binding"/>
    <property type="evidence" value="ECO:0007669"/>
    <property type="project" value="UniProtKB-KW"/>
</dbReference>
<keyword evidence="9" id="KW-0862">Zinc</keyword>
<evidence type="ECO:0000256" key="4">
    <source>
        <dbReference type="ARBA" id="ARBA00022679"/>
    </source>
</evidence>
<accession>A0A812UGP8</accession>
<dbReference type="SMART" id="SM00184">
    <property type="entry name" value="RING"/>
    <property type="match status" value="1"/>
</dbReference>
<keyword evidence="16" id="KW-1185">Reference proteome</keyword>
<reference evidence="15" key="1">
    <citation type="submission" date="2021-02" db="EMBL/GenBank/DDBJ databases">
        <authorList>
            <person name="Dougan E. K."/>
            <person name="Rhodes N."/>
            <person name="Thang M."/>
            <person name="Chan C."/>
        </authorList>
    </citation>
    <scope>NUCLEOTIDE SEQUENCE</scope>
</reference>
<keyword evidence="4" id="KW-0808">Transferase</keyword>
<feature type="non-terminal residue" evidence="15">
    <location>
        <position position="1"/>
    </location>
</feature>
<keyword evidence="11" id="KW-0472">Membrane</keyword>
<evidence type="ECO:0000256" key="3">
    <source>
        <dbReference type="ARBA" id="ARBA00012483"/>
    </source>
</evidence>
<gene>
    <name evidence="15" type="primary">RNF43</name>
    <name evidence="15" type="ORF">SPIL2461_LOCUS15287</name>
</gene>
<feature type="compositionally biased region" description="Polar residues" evidence="13">
    <location>
        <begin position="34"/>
        <end position="46"/>
    </location>
</feature>
<keyword evidence="6" id="KW-0479">Metal-binding</keyword>
<dbReference type="SUPFAM" id="SSF57850">
    <property type="entry name" value="RING/U-box"/>
    <property type="match status" value="1"/>
</dbReference>
<feature type="domain" description="RING-type" evidence="14">
    <location>
        <begin position="337"/>
        <end position="378"/>
    </location>
</feature>
<dbReference type="GO" id="GO:0016567">
    <property type="term" value="P:protein ubiquitination"/>
    <property type="evidence" value="ECO:0007669"/>
    <property type="project" value="TreeGrafter"/>
</dbReference>
<feature type="region of interest" description="Disordered" evidence="13">
    <location>
        <begin position="239"/>
        <end position="263"/>
    </location>
</feature>
<dbReference type="Pfam" id="PF13639">
    <property type="entry name" value="zf-RING_2"/>
    <property type="match status" value="1"/>
</dbReference>
<feature type="region of interest" description="Disordered" evidence="13">
    <location>
        <begin position="1"/>
        <end position="46"/>
    </location>
</feature>
<proteinExistence type="predicted"/>
<feature type="region of interest" description="Disordered" evidence="13">
    <location>
        <begin position="88"/>
        <end position="168"/>
    </location>
</feature>
<sequence>MAADSAPMWRDRGGSLPERSLTARTFPWRGRPRNTPQEQGANSSYHQSWDTFWESVPRSRDPSYDASWNNVWAEEDAWSSWARGTYSSDNTNPWEAWNDGSWDRFPVEPPDTRQNAYMASRSHDDPTPTPTPHSQDPGRIGPFPRAARGTNHGSIGPRHDHQDVPPPAATSARYVFTNESSRQDMSQSQSSLETPWLTSFHALTEEPRVVPPRAPAPSIPPPRQPYFEMSQVRFHRADSFGNGRDRESFSPGPSHGPAPIPPGLVFPTGGVGLSGLGGIGGIGGLGVGVAVWDIGSVTSLSASRSLARGVIDAHTALYTFKQKDVRGEACDSASKKCCICLEDFVEGQQLRILPCFHRYHQGCIDEWLGRSDECPLCKFRITTDDAHFIDAVEVSSHGSATPRLATIESGSEETDSVQDETRAWSQAVGVNNHDNWPSLRDERQAASSLSLTSSVERTWDRFDGLNTQVSNLTAAFPLHEPPRAHE</sequence>
<keyword evidence="5" id="KW-0812">Transmembrane</keyword>
<dbReference type="GO" id="GO:0061630">
    <property type="term" value="F:ubiquitin protein ligase activity"/>
    <property type="evidence" value="ECO:0007669"/>
    <property type="project" value="UniProtKB-EC"/>
</dbReference>
<comment type="caution">
    <text evidence="15">The sequence shown here is derived from an EMBL/GenBank/DDBJ whole genome shotgun (WGS) entry which is preliminary data.</text>
</comment>
<keyword evidence="7 12" id="KW-0863">Zinc-finger</keyword>
<dbReference type="PANTHER" id="PTHR45977">
    <property type="entry name" value="TARGET OF ERK KINASE MPK-1"/>
    <property type="match status" value="1"/>
</dbReference>
<dbReference type="InterPro" id="IPR013083">
    <property type="entry name" value="Znf_RING/FYVE/PHD"/>
</dbReference>
<evidence type="ECO:0000256" key="11">
    <source>
        <dbReference type="ARBA" id="ARBA00023136"/>
    </source>
</evidence>
<comment type="catalytic activity">
    <reaction evidence="1">
        <text>S-ubiquitinyl-[E2 ubiquitin-conjugating enzyme]-L-cysteine + [acceptor protein]-L-lysine = [E2 ubiquitin-conjugating enzyme]-L-cysteine + N(6)-ubiquitinyl-[acceptor protein]-L-lysine.</text>
        <dbReference type="EC" id="2.3.2.27"/>
    </reaction>
</comment>
<evidence type="ECO:0000256" key="13">
    <source>
        <dbReference type="SAM" id="MobiDB-lite"/>
    </source>
</evidence>
<evidence type="ECO:0000256" key="9">
    <source>
        <dbReference type="ARBA" id="ARBA00022833"/>
    </source>
</evidence>
<dbReference type="Gene3D" id="3.30.40.10">
    <property type="entry name" value="Zinc/RING finger domain, C3HC4 (zinc finger)"/>
    <property type="match status" value="1"/>
</dbReference>
<protein>
    <recommendedName>
        <fullName evidence="3">RING-type E3 ubiquitin transferase</fullName>
        <ecNumber evidence="3">2.3.2.27</ecNumber>
    </recommendedName>
</protein>
<comment type="subcellular location">
    <subcellularLocation>
        <location evidence="2">Membrane</location>
        <topology evidence="2">Multi-pass membrane protein</topology>
    </subcellularLocation>
</comment>
<evidence type="ECO:0000256" key="8">
    <source>
        <dbReference type="ARBA" id="ARBA00022786"/>
    </source>
</evidence>
<evidence type="ECO:0000256" key="5">
    <source>
        <dbReference type="ARBA" id="ARBA00022692"/>
    </source>
</evidence>
<dbReference type="PANTHER" id="PTHR45977:SF4">
    <property type="entry name" value="RING-TYPE DOMAIN-CONTAINING PROTEIN"/>
    <property type="match status" value="1"/>
</dbReference>
<evidence type="ECO:0000313" key="16">
    <source>
        <dbReference type="Proteomes" id="UP000649617"/>
    </source>
</evidence>
<dbReference type="EMBL" id="CAJNIZ010036880">
    <property type="protein sequence ID" value="CAE7568262.1"/>
    <property type="molecule type" value="Genomic_DNA"/>
</dbReference>
<evidence type="ECO:0000256" key="1">
    <source>
        <dbReference type="ARBA" id="ARBA00000900"/>
    </source>
</evidence>
<dbReference type="InterPro" id="IPR001841">
    <property type="entry name" value="Znf_RING"/>
</dbReference>
<evidence type="ECO:0000256" key="7">
    <source>
        <dbReference type="ARBA" id="ARBA00022771"/>
    </source>
</evidence>
<dbReference type="AlphaFoldDB" id="A0A812UGP8"/>
<evidence type="ECO:0000259" key="14">
    <source>
        <dbReference type="PROSITE" id="PS50089"/>
    </source>
</evidence>
<evidence type="ECO:0000313" key="15">
    <source>
        <dbReference type="EMBL" id="CAE7568262.1"/>
    </source>
</evidence>
<feature type="compositionally biased region" description="Basic and acidic residues" evidence="13">
    <location>
        <begin position="239"/>
        <end position="248"/>
    </location>
</feature>
<dbReference type="PROSITE" id="PS50089">
    <property type="entry name" value="ZF_RING_2"/>
    <property type="match status" value="1"/>
</dbReference>
<keyword evidence="8" id="KW-0833">Ubl conjugation pathway</keyword>
<dbReference type="GO" id="GO:0006511">
    <property type="term" value="P:ubiquitin-dependent protein catabolic process"/>
    <property type="evidence" value="ECO:0007669"/>
    <property type="project" value="TreeGrafter"/>
</dbReference>
<evidence type="ECO:0000256" key="2">
    <source>
        <dbReference type="ARBA" id="ARBA00004141"/>
    </source>
</evidence>
<keyword evidence="10" id="KW-1133">Transmembrane helix</keyword>
<evidence type="ECO:0000256" key="10">
    <source>
        <dbReference type="ARBA" id="ARBA00022989"/>
    </source>
</evidence>
<evidence type="ECO:0000256" key="12">
    <source>
        <dbReference type="PROSITE-ProRule" id="PRU00175"/>
    </source>
</evidence>
<organism evidence="15 16">
    <name type="scientific">Symbiodinium pilosum</name>
    <name type="common">Dinoflagellate</name>
    <dbReference type="NCBI Taxonomy" id="2952"/>
    <lineage>
        <taxon>Eukaryota</taxon>
        <taxon>Sar</taxon>
        <taxon>Alveolata</taxon>
        <taxon>Dinophyceae</taxon>
        <taxon>Suessiales</taxon>
        <taxon>Symbiodiniaceae</taxon>
        <taxon>Symbiodinium</taxon>
    </lineage>
</organism>
<dbReference type="Proteomes" id="UP000649617">
    <property type="component" value="Unassembled WGS sequence"/>
</dbReference>
<evidence type="ECO:0000256" key="6">
    <source>
        <dbReference type="ARBA" id="ARBA00022723"/>
    </source>
</evidence>
<dbReference type="OrthoDB" id="9985637at2759"/>
<feature type="compositionally biased region" description="Pro residues" evidence="13">
    <location>
        <begin position="254"/>
        <end position="263"/>
    </location>
</feature>